<accession>A0A914GNU9</accession>
<keyword evidence="1" id="KW-0472">Membrane</keyword>
<dbReference type="Proteomes" id="UP000887572">
    <property type="component" value="Unplaced"/>
</dbReference>
<keyword evidence="2" id="KW-1185">Reference proteome</keyword>
<sequence>MSNVNMTILDPSFQHSLALNQIGPLIAGGGGSLLFFPSVWAKVFSSKMFNRCARSQLVLMDSGFERLDPSLAKLELSGAPGELFDTRIQLLNSSLSGARFVLQTRVQT</sequence>
<keyword evidence="1" id="KW-1133">Transmembrane helix</keyword>
<evidence type="ECO:0000256" key="1">
    <source>
        <dbReference type="SAM" id="Phobius"/>
    </source>
</evidence>
<evidence type="ECO:0000313" key="3">
    <source>
        <dbReference type="WBParaSite" id="Gr19_v10_g10053.t1"/>
    </source>
</evidence>
<organism evidence="2 3">
    <name type="scientific">Globodera rostochiensis</name>
    <name type="common">Golden nematode worm</name>
    <name type="synonym">Heterodera rostochiensis</name>
    <dbReference type="NCBI Taxonomy" id="31243"/>
    <lineage>
        <taxon>Eukaryota</taxon>
        <taxon>Metazoa</taxon>
        <taxon>Ecdysozoa</taxon>
        <taxon>Nematoda</taxon>
        <taxon>Chromadorea</taxon>
        <taxon>Rhabditida</taxon>
        <taxon>Tylenchina</taxon>
        <taxon>Tylenchomorpha</taxon>
        <taxon>Tylenchoidea</taxon>
        <taxon>Heteroderidae</taxon>
        <taxon>Heteroderinae</taxon>
        <taxon>Globodera</taxon>
    </lineage>
</organism>
<evidence type="ECO:0000313" key="2">
    <source>
        <dbReference type="Proteomes" id="UP000887572"/>
    </source>
</evidence>
<keyword evidence="1" id="KW-0812">Transmembrane</keyword>
<proteinExistence type="predicted"/>
<name>A0A914GNU9_GLORO</name>
<feature type="transmembrane region" description="Helical" evidence="1">
    <location>
        <begin position="22"/>
        <end position="41"/>
    </location>
</feature>
<dbReference type="AlphaFoldDB" id="A0A914GNU9"/>
<dbReference type="WBParaSite" id="Gr19_v10_g10053.t1">
    <property type="protein sequence ID" value="Gr19_v10_g10053.t1"/>
    <property type="gene ID" value="Gr19_v10_g10053"/>
</dbReference>
<reference evidence="3" key="1">
    <citation type="submission" date="2022-11" db="UniProtKB">
        <authorList>
            <consortium name="WormBaseParasite"/>
        </authorList>
    </citation>
    <scope>IDENTIFICATION</scope>
</reference>
<protein>
    <submittedName>
        <fullName evidence="3">Uncharacterized protein</fullName>
    </submittedName>
</protein>